<keyword evidence="5" id="KW-0479">Metal-binding</keyword>
<protein>
    <recommendedName>
        <fullName evidence="3">Ferredoxin</fullName>
    </recommendedName>
</protein>
<dbReference type="PANTHER" id="PTHR24960:SF79">
    <property type="entry name" value="PHOTOSYSTEM I IRON-SULFUR CENTER"/>
    <property type="match status" value="1"/>
</dbReference>
<dbReference type="Pfam" id="PF04015">
    <property type="entry name" value="DUF362"/>
    <property type="match status" value="1"/>
</dbReference>
<gene>
    <name evidence="9" type="ORF">IAA84_06880</name>
</gene>
<evidence type="ECO:0000256" key="1">
    <source>
        <dbReference type="ARBA" id="ARBA00001966"/>
    </source>
</evidence>
<evidence type="ECO:0000256" key="3">
    <source>
        <dbReference type="ARBA" id="ARBA00013529"/>
    </source>
</evidence>
<name>A0A9D1K7B6_9FIRM</name>
<dbReference type="InterPro" id="IPR007160">
    <property type="entry name" value="DUF362"/>
</dbReference>
<dbReference type="Proteomes" id="UP000824140">
    <property type="component" value="Unassembled WGS sequence"/>
</dbReference>
<proteinExistence type="predicted"/>
<evidence type="ECO:0000256" key="4">
    <source>
        <dbReference type="ARBA" id="ARBA00022485"/>
    </source>
</evidence>
<reference evidence="9" key="2">
    <citation type="journal article" date="2021" name="PeerJ">
        <title>Extensive microbial diversity within the chicken gut microbiome revealed by metagenomics and culture.</title>
        <authorList>
            <person name="Gilroy R."/>
            <person name="Ravi A."/>
            <person name="Getino M."/>
            <person name="Pursley I."/>
            <person name="Horton D.L."/>
            <person name="Alikhan N.F."/>
            <person name="Baker D."/>
            <person name="Gharbi K."/>
            <person name="Hall N."/>
            <person name="Watson M."/>
            <person name="Adriaenssens E.M."/>
            <person name="Foster-Nyarko E."/>
            <person name="Jarju S."/>
            <person name="Secka A."/>
            <person name="Antonio M."/>
            <person name="Oren A."/>
            <person name="Chaudhuri R.R."/>
            <person name="La Ragione R."/>
            <person name="Hildebrand F."/>
            <person name="Pallen M.J."/>
        </authorList>
    </citation>
    <scope>NUCLEOTIDE SEQUENCE</scope>
    <source>
        <strain evidence="9">13766</strain>
    </source>
</reference>
<keyword evidence="4" id="KW-0004">4Fe-4S</keyword>
<comment type="function">
    <text evidence="2">Ferredoxins are iron-sulfur proteins that transfer electrons in a wide variety of metabolic reactions.</text>
</comment>
<sequence>MNPSKVYFTDMRVHGENLPDKLVSLARAAGIENIDFADKYVAIKVHFGEVGNLAFLRPDYARALVRLIRELGGKPFVTDCSTLYVGARKNALDHLDVAYAHGYNPLCLECHTIIADGLKGTDEALIPIDCEYVKTAKIGRAIADADIIISLNHFKGHEGTGFGGALKNLGMGCGSSAGKAEMHSTEKPAVDRNACVGCGVCEGNCAHDAIHVVDGSARVDYEKCKGCGRCIGVCPQGALHTGEAEGCAILARKISEYALAVVKDKPHFHLSLAIDISPFCDCYANNDASVVPDVGMFASFDPVAIDVACADLVNQQPPIANSRLGEREHEGDHFHTMHPVTNWRAGTEHGEAIGLGSTQYELVVI</sequence>
<keyword evidence="6" id="KW-0408">Iron</keyword>
<dbReference type="PROSITE" id="PS51379">
    <property type="entry name" value="4FE4S_FER_2"/>
    <property type="match status" value="2"/>
</dbReference>
<dbReference type="PROSITE" id="PS00198">
    <property type="entry name" value="4FE4S_FER_1"/>
    <property type="match status" value="1"/>
</dbReference>
<keyword evidence="7" id="KW-0411">Iron-sulfur</keyword>
<comment type="caution">
    <text evidence="9">The sequence shown here is derived from an EMBL/GenBank/DDBJ whole genome shotgun (WGS) entry which is preliminary data.</text>
</comment>
<organism evidence="9 10">
    <name type="scientific">Candidatus Alectryocaccomicrobium excrementavium</name>
    <dbReference type="NCBI Taxonomy" id="2840668"/>
    <lineage>
        <taxon>Bacteria</taxon>
        <taxon>Bacillati</taxon>
        <taxon>Bacillota</taxon>
        <taxon>Clostridia</taxon>
        <taxon>Candidatus Alectryocaccomicrobium</taxon>
    </lineage>
</organism>
<feature type="domain" description="4Fe-4S ferredoxin-type" evidence="8">
    <location>
        <begin position="215"/>
        <end position="244"/>
    </location>
</feature>
<evidence type="ECO:0000256" key="2">
    <source>
        <dbReference type="ARBA" id="ARBA00003532"/>
    </source>
</evidence>
<dbReference type="GO" id="GO:0046872">
    <property type="term" value="F:metal ion binding"/>
    <property type="evidence" value="ECO:0007669"/>
    <property type="project" value="UniProtKB-KW"/>
</dbReference>
<dbReference type="InterPro" id="IPR017900">
    <property type="entry name" value="4Fe4S_Fe_S_CS"/>
</dbReference>
<evidence type="ECO:0000313" key="9">
    <source>
        <dbReference type="EMBL" id="HIS92728.1"/>
    </source>
</evidence>
<accession>A0A9D1K7B6</accession>
<dbReference type="EMBL" id="DVJN01000136">
    <property type="protein sequence ID" value="HIS92728.1"/>
    <property type="molecule type" value="Genomic_DNA"/>
</dbReference>
<evidence type="ECO:0000256" key="5">
    <source>
        <dbReference type="ARBA" id="ARBA00022723"/>
    </source>
</evidence>
<dbReference type="PANTHER" id="PTHR24960">
    <property type="entry name" value="PHOTOSYSTEM I IRON-SULFUR CENTER-RELATED"/>
    <property type="match status" value="1"/>
</dbReference>
<dbReference type="SUPFAM" id="SSF54862">
    <property type="entry name" value="4Fe-4S ferredoxins"/>
    <property type="match status" value="1"/>
</dbReference>
<comment type="cofactor">
    <cofactor evidence="1">
        <name>[4Fe-4S] cluster</name>
        <dbReference type="ChEBI" id="CHEBI:49883"/>
    </cofactor>
</comment>
<evidence type="ECO:0000313" key="10">
    <source>
        <dbReference type="Proteomes" id="UP000824140"/>
    </source>
</evidence>
<evidence type="ECO:0000256" key="7">
    <source>
        <dbReference type="ARBA" id="ARBA00023014"/>
    </source>
</evidence>
<dbReference type="AlphaFoldDB" id="A0A9D1K7B6"/>
<dbReference type="Pfam" id="PF12838">
    <property type="entry name" value="Fer4_7"/>
    <property type="match status" value="1"/>
</dbReference>
<dbReference type="InterPro" id="IPR050157">
    <property type="entry name" value="PSI_iron-sulfur_center"/>
</dbReference>
<dbReference type="Gene3D" id="3.30.70.20">
    <property type="match status" value="1"/>
</dbReference>
<evidence type="ECO:0000256" key="6">
    <source>
        <dbReference type="ARBA" id="ARBA00023004"/>
    </source>
</evidence>
<dbReference type="InterPro" id="IPR017896">
    <property type="entry name" value="4Fe4S_Fe-S-bd"/>
</dbReference>
<feature type="domain" description="4Fe-4S ferredoxin-type" evidence="8">
    <location>
        <begin position="186"/>
        <end position="214"/>
    </location>
</feature>
<dbReference type="GO" id="GO:0051539">
    <property type="term" value="F:4 iron, 4 sulfur cluster binding"/>
    <property type="evidence" value="ECO:0007669"/>
    <property type="project" value="UniProtKB-KW"/>
</dbReference>
<reference evidence="9" key="1">
    <citation type="submission" date="2020-10" db="EMBL/GenBank/DDBJ databases">
        <authorList>
            <person name="Gilroy R."/>
        </authorList>
    </citation>
    <scope>NUCLEOTIDE SEQUENCE</scope>
    <source>
        <strain evidence="9">13766</strain>
    </source>
</reference>
<evidence type="ECO:0000259" key="8">
    <source>
        <dbReference type="PROSITE" id="PS51379"/>
    </source>
</evidence>